<dbReference type="InterPro" id="IPR053183">
    <property type="entry name" value="ASL1"/>
</dbReference>
<organism evidence="2 3">
    <name type="scientific">Venturia nashicola</name>
    <dbReference type="NCBI Taxonomy" id="86259"/>
    <lineage>
        <taxon>Eukaryota</taxon>
        <taxon>Fungi</taxon>
        <taxon>Dikarya</taxon>
        <taxon>Ascomycota</taxon>
        <taxon>Pezizomycotina</taxon>
        <taxon>Dothideomycetes</taxon>
        <taxon>Pleosporomycetidae</taxon>
        <taxon>Venturiales</taxon>
        <taxon>Venturiaceae</taxon>
        <taxon>Venturia</taxon>
    </lineage>
</organism>
<dbReference type="InterPro" id="IPR024655">
    <property type="entry name" value="Asl1_glyco_hydro_catalytic"/>
</dbReference>
<accession>A0A4Z1P887</accession>
<dbReference type="EMBL" id="SNSC02000010">
    <property type="protein sequence ID" value="TID20916.1"/>
    <property type="molecule type" value="Genomic_DNA"/>
</dbReference>
<dbReference type="AlphaFoldDB" id="A0A4Z1P887"/>
<proteinExistence type="predicted"/>
<comment type="caution">
    <text evidence="2">The sequence shown here is derived from an EMBL/GenBank/DDBJ whole genome shotgun (WGS) entry which is preliminary data.</text>
</comment>
<evidence type="ECO:0000313" key="2">
    <source>
        <dbReference type="EMBL" id="TID20916.1"/>
    </source>
</evidence>
<keyword evidence="3" id="KW-1185">Reference proteome</keyword>
<dbReference type="PANTHER" id="PTHR34154:SF3">
    <property type="entry name" value="ALKALI-SENSITIVE LINKAGE PROTEIN 1"/>
    <property type="match status" value="1"/>
</dbReference>
<sequence>MSPPHATTVRFDGLPTPSTEIKRGISVPWNFDPKHFAIYKAAIDSGKIGWVFNWEMWKPLGLPPTVTYIPQCRTVKEVDQVIPRITIYQSDDQTLHFMYFLRSTDIGGIRKRGFNEPCIDTQASVSISEAVELWKEHILPLRYLFPSVQIGSPAIANGPHGLPWIISFISDLGGIQASGIDHIVVHVYDTTFQGFREYVEEVYDAFGLPIWVTEFACATRDPKERVREEEVSEEQVLKFMRECVEFLEQAKYVERYAWYGAMDDVGNGVGRANGLQRGDQLTKAGKLYVSL</sequence>
<dbReference type="Gene3D" id="3.20.20.80">
    <property type="entry name" value="Glycosidases"/>
    <property type="match status" value="1"/>
</dbReference>
<dbReference type="GO" id="GO:0009277">
    <property type="term" value="C:fungal-type cell wall"/>
    <property type="evidence" value="ECO:0007669"/>
    <property type="project" value="TreeGrafter"/>
</dbReference>
<evidence type="ECO:0000313" key="3">
    <source>
        <dbReference type="Proteomes" id="UP000298493"/>
    </source>
</evidence>
<dbReference type="STRING" id="86259.A0A4Z1P887"/>
<dbReference type="Proteomes" id="UP000298493">
    <property type="component" value="Unassembled WGS sequence"/>
</dbReference>
<dbReference type="GO" id="GO:0071966">
    <property type="term" value="P:fungal-type cell wall polysaccharide metabolic process"/>
    <property type="evidence" value="ECO:0007669"/>
    <property type="project" value="TreeGrafter"/>
</dbReference>
<dbReference type="InterPro" id="IPR017853">
    <property type="entry name" value="GH"/>
</dbReference>
<evidence type="ECO:0000259" key="1">
    <source>
        <dbReference type="Pfam" id="PF11790"/>
    </source>
</evidence>
<reference evidence="2 3" key="1">
    <citation type="submission" date="2019-04" db="EMBL/GenBank/DDBJ databases">
        <title>High contiguity whole genome sequence and gene annotation resource for two Venturia nashicola isolates.</title>
        <authorList>
            <person name="Prokchorchik M."/>
            <person name="Won K."/>
            <person name="Lee Y."/>
            <person name="Choi E.D."/>
            <person name="Segonzac C."/>
            <person name="Sohn K.H."/>
        </authorList>
    </citation>
    <scope>NUCLEOTIDE SEQUENCE [LARGE SCALE GENOMIC DNA]</scope>
    <source>
        <strain evidence="2 3">PRI2</strain>
    </source>
</reference>
<gene>
    <name evidence="2" type="ORF">E6O75_ATG05681</name>
</gene>
<name>A0A4Z1P887_9PEZI</name>
<dbReference type="PANTHER" id="PTHR34154">
    <property type="entry name" value="ALKALI-SENSITIVE LINKAGE PROTEIN 1"/>
    <property type="match status" value="1"/>
</dbReference>
<protein>
    <submittedName>
        <fullName evidence="2">Alkali-sensitive linkage protein 1</fullName>
    </submittedName>
</protein>
<dbReference type="SUPFAM" id="SSF51445">
    <property type="entry name" value="(Trans)glycosidases"/>
    <property type="match status" value="1"/>
</dbReference>
<feature type="domain" description="Asl1-like glycosyl hydrolase catalytic" evidence="1">
    <location>
        <begin position="42"/>
        <end position="288"/>
    </location>
</feature>
<dbReference type="Pfam" id="PF11790">
    <property type="entry name" value="Glyco_hydro_cc"/>
    <property type="match status" value="1"/>
</dbReference>